<evidence type="ECO:0000256" key="3">
    <source>
        <dbReference type="ARBA" id="ARBA00009677"/>
    </source>
</evidence>
<evidence type="ECO:0000256" key="4">
    <source>
        <dbReference type="ARBA" id="ARBA00016244"/>
    </source>
</evidence>
<comment type="caution">
    <text evidence="9">The sequence shown here is derived from an EMBL/GenBank/DDBJ whole genome shotgun (WGS) entry which is preliminary data.</text>
</comment>
<comment type="similarity">
    <text evidence="3">Belongs to the flagella basal body rod proteins family.</text>
</comment>
<proteinExistence type="inferred from homology"/>
<dbReference type="EMBL" id="JAETWB010000001">
    <property type="protein sequence ID" value="MBL6076618.1"/>
    <property type="molecule type" value="Genomic_DNA"/>
</dbReference>
<dbReference type="Pfam" id="PF22638">
    <property type="entry name" value="FlgK_D1"/>
    <property type="match status" value="1"/>
</dbReference>
<evidence type="ECO:0000256" key="5">
    <source>
        <dbReference type="ARBA" id="ARBA00022525"/>
    </source>
</evidence>
<sequence>MSLDLALGIARSGLAAVQRSLAQASQNVANAETPGYVRKKVEQRSLVVAEMPAGLRSGDTQRAVDLALLGRLDRSRGATAAATLREELLTGIEQAHGATADRATLGDAVAVLSTAFTALQAAPADAGQQRAALAAAGAVARRLNDVSAAIGAARQQAQDGIVTEVATANAALKQIATLTVLIKSGTGGDQAGLEDQRDQAIAALSESMEIQAVRKPDGDLLLIARGGLVLPLDPARDLLATAPASVAPDAFHGAGGTLPGITLNGVDVTGQIAGGRLGEYVAMRDRTLPRYQAETDLVAANLASRFDRQGLTLFTDADGSTVPDPALPYAGSAQAGFAGRIQLGSAVSADPSLLRDGTHAVTPSAGGPDGFIPNLPGGPAGFATMIERVLSYSLGAEASKGNPWPPIASAGLGPDGTLASPFMPAARIADYASAVTAAQLGDRAAATEAKAQAAGLQNALNDRFTATSGVDVDAEMAGMVTLQNAYAANAKVISTLQAMWDSLLGAMR</sequence>
<evidence type="ECO:0000313" key="10">
    <source>
        <dbReference type="Proteomes" id="UP000660885"/>
    </source>
</evidence>
<dbReference type="Pfam" id="PF06429">
    <property type="entry name" value="Flg_bbr_C"/>
    <property type="match status" value="1"/>
</dbReference>
<evidence type="ECO:0000259" key="8">
    <source>
        <dbReference type="Pfam" id="PF22638"/>
    </source>
</evidence>
<keyword evidence="6" id="KW-0975">Bacterial flagellum</keyword>
<organism evidence="9 10">
    <name type="scientific">Belnapia arida</name>
    <dbReference type="NCBI Taxonomy" id="2804533"/>
    <lineage>
        <taxon>Bacteria</taxon>
        <taxon>Pseudomonadati</taxon>
        <taxon>Pseudomonadota</taxon>
        <taxon>Alphaproteobacteria</taxon>
        <taxon>Acetobacterales</taxon>
        <taxon>Roseomonadaceae</taxon>
        <taxon>Belnapia</taxon>
    </lineage>
</organism>
<gene>
    <name evidence="9" type="ORF">JMJ56_01290</name>
</gene>
<dbReference type="SUPFAM" id="SSF64518">
    <property type="entry name" value="Phase 1 flagellin"/>
    <property type="match status" value="1"/>
</dbReference>
<dbReference type="RefSeq" id="WP_202829797.1">
    <property type="nucleotide sequence ID" value="NZ_JAETWB010000001.1"/>
</dbReference>
<dbReference type="PANTHER" id="PTHR30033">
    <property type="entry name" value="FLAGELLAR HOOK-ASSOCIATED PROTEIN 1"/>
    <property type="match status" value="1"/>
</dbReference>
<evidence type="ECO:0000256" key="1">
    <source>
        <dbReference type="ARBA" id="ARBA00004365"/>
    </source>
</evidence>
<evidence type="ECO:0000259" key="7">
    <source>
        <dbReference type="Pfam" id="PF06429"/>
    </source>
</evidence>
<evidence type="ECO:0000256" key="6">
    <source>
        <dbReference type="ARBA" id="ARBA00023143"/>
    </source>
</evidence>
<evidence type="ECO:0000256" key="2">
    <source>
        <dbReference type="ARBA" id="ARBA00004613"/>
    </source>
</evidence>
<dbReference type="Proteomes" id="UP000660885">
    <property type="component" value="Unassembled WGS sequence"/>
</dbReference>
<dbReference type="InterPro" id="IPR002371">
    <property type="entry name" value="FlgK"/>
</dbReference>
<comment type="subcellular location">
    <subcellularLocation>
        <location evidence="1">Bacterial flagellum</location>
    </subcellularLocation>
    <subcellularLocation>
        <location evidence="2">Secreted</location>
    </subcellularLocation>
</comment>
<name>A0ABS1TW07_9PROT</name>
<dbReference type="InterPro" id="IPR053927">
    <property type="entry name" value="FlgK_helical"/>
</dbReference>
<reference evidence="9 10" key="1">
    <citation type="submission" date="2021-01" db="EMBL/GenBank/DDBJ databases">
        <title>Belnapia mucosa sp. nov. and Belnapia arida sp. nov., isolated from the Tabernas Desert (Almeria, Spain).</title>
        <authorList>
            <person name="Molina-Menor E."/>
            <person name="Vidal-Verdu A."/>
            <person name="Calonge A."/>
            <person name="Satari L."/>
            <person name="Pereto J."/>
            <person name="Porcar M."/>
        </authorList>
    </citation>
    <scope>NUCLEOTIDE SEQUENCE [LARGE SCALE GENOMIC DNA]</scope>
    <source>
        <strain evidence="9 10">T18</strain>
    </source>
</reference>
<keyword evidence="10" id="KW-1185">Reference proteome</keyword>
<feature type="domain" description="Flagellar hook-associated protein FlgK helical" evidence="8">
    <location>
        <begin position="103"/>
        <end position="309"/>
    </location>
</feature>
<protein>
    <recommendedName>
        <fullName evidence="4">Flagellar hook-associated protein 1</fullName>
    </recommendedName>
</protein>
<keyword evidence="5" id="KW-0964">Secreted</keyword>
<accession>A0ABS1TW07</accession>
<evidence type="ECO:0000313" key="9">
    <source>
        <dbReference type="EMBL" id="MBL6076618.1"/>
    </source>
</evidence>
<dbReference type="InterPro" id="IPR010930">
    <property type="entry name" value="Flg_bb/hook_C_dom"/>
</dbReference>
<feature type="domain" description="Flagellar basal-body/hook protein C-terminal" evidence="7">
    <location>
        <begin position="466"/>
        <end position="504"/>
    </location>
</feature>
<dbReference type="PANTHER" id="PTHR30033:SF1">
    <property type="entry name" value="FLAGELLAR HOOK-ASSOCIATED PROTEIN 1"/>
    <property type="match status" value="1"/>
</dbReference>